<feature type="transmembrane region" description="Helical" evidence="6">
    <location>
        <begin position="185"/>
        <end position="204"/>
    </location>
</feature>
<dbReference type="AlphaFoldDB" id="A0A840E1W0"/>
<dbReference type="Pfam" id="PF01810">
    <property type="entry name" value="LysE"/>
    <property type="match status" value="1"/>
</dbReference>
<dbReference type="GO" id="GO:0005886">
    <property type="term" value="C:plasma membrane"/>
    <property type="evidence" value="ECO:0007669"/>
    <property type="project" value="UniProtKB-SubCell"/>
</dbReference>
<dbReference type="PANTHER" id="PTHR30086:SF20">
    <property type="entry name" value="ARGININE EXPORTER PROTEIN ARGO-RELATED"/>
    <property type="match status" value="1"/>
</dbReference>
<gene>
    <name evidence="7" type="ORF">GGR28_002169</name>
</gene>
<keyword evidence="3 6" id="KW-0812">Transmembrane</keyword>
<reference evidence="7 8" key="1">
    <citation type="submission" date="2020-08" db="EMBL/GenBank/DDBJ databases">
        <title>Genomic Encyclopedia of Type Strains, Phase IV (KMG-IV): sequencing the most valuable type-strain genomes for metagenomic binning, comparative biology and taxonomic classification.</title>
        <authorList>
            <person name="Goeker M."/>
        </authorList>
    </citation>
    <scope>NUCLEOTIDE SEQUENCE [LARGE SCALE GENOMIC DNA]</scope>
    <source>
        <strain evidence="7 8">DSM 105137</strain>
    </source>
</reference>
<feature type="transmembrane region" description="Helical" evidence="6">
    <location>
        <begin position="155"/>
        <end position="173"/>
    </location>
</feature>
<evidence type="ECO:0000256" key="1">
    <source>
        <dbReference type="ARBA" id="ARBA00004651"/>
    </source>
</evidence>
<keyword evidence="5 6" id="KW-0472">Membrane</keyword>
<feature type="transmembrane region" description="Helical" evidence="6">
    <location>
        <begin position="41"/>
        <end position="65"/>
    </location>
</feature>
<dbReference type="PANTHER" id="PTHR30086">
    <property type="entry name" value="ARGININE EXPORTER PROTEIN ARGO"/>
    <property type="match status" value="1"/>
</dbReference>
<evidence type="ECO:0000256" key="6">
    <source>
        <dbReference type="SAM" id="Phobius"/>
    </source>
</evidence>
<dbReference type="Proteomes" id="UP000576209">
    <property type="component" value="Unassembled WGS sequence"/>
</dbReference>
<comment type="subcellular location">
    <subcellularLocation>
        <location evidence="1">Cell membrane</location>
        <topology evidence="1">Multi-pass membrane protein</topology>
    </subcellularLocation>
</comment>
<keyword evidence="4 6" id="KW-1133">Transmembrane helix</keyword>
<organism evidence="7 8">
    <name type="scientific">Neolewinella aquimaris</name>
    <dbReference type="NCBI Taxonomy" id="1835722"/>
    <lineage>
        <taxon>Bacteria</taxon>
        <taxon>Pseudomonadati</taxon>
        <taxon>Bacteroidota</taxon>
        <taxon>Saprospiria</taxon>
        <taxon>Saprospirales</taxon>
        <taxon>Lewinellaceae</taxon>
        <taxon>Neolewinella</taxon>
    </lineage>
</organism>
<sequence>MEYLIALLIGVAASAGAVLPPGMLNMAVATTSLEAGKSAGLRYAAGVVTVFLVQTTIAIVGVNFLRTNPDIVELLSWWAIPVLVFLALFFLFKWYREQQATESIEQQREEKTVDNPYWEGISVSLMNFLAIPYFFAIGSWLMADGVLDPAVLAKAAFVVGASAGAMLILTAYASGAKWIDAHAHYITRNIHLLVGALFVVLAGVQSYRMFF</sequence>
<evidence type="ECO:0000256" key="2">
    <source>
        <dbReference type="ARBA" id="ARBA00022475"/>
    </source>
</evidence>
<feature type="transmembrane region" description="Helical" evidence="6">
    <location>
        <begin position="121"/>
        <end position="143"/>
    </location>
</feature>
<name>A0A840E1W0_9BACT</name>
<evidence type="ECO:0000256" key="3">
    <source>
        <dbReference type="ARBA" id="ARBA00022692"/>
    </source>
</evidence>
<protein>
    <submittedName>
        <fullName evidence="7">Threonine/homoserine/homoserine lactone efflux protein</fullName>
    </submittedName>
</protein>
<keyword evidence="2" id="KW-1003">Cell membrane</keyword>
<evidence type="ECO:0000313" key="8">
    <source>
        <dbReference type="Proteomes" id="UP000576209"/>
    </source>
</evidence>
<accession>A0A840E1W0</accession>
<dbReference type="RefSeq" id="WP_183495788.1">
    <property type="nucleotide sequence ID" value="NZ_JACIFF010000005.1"/>
</dbReference>
<evidence type="ECO:0000256" key="5">
    <source>
        <dbReference type="ARBA" id="ARBA00023136"/>
    </source>
</evidence>
<comment type="caution">
    <text evidence="7">The sequence shown here is derived from an EMBL/GenBank/DDBJ whole genome shotgun (WGS) entry which is preliminary data.</text>
</comment>
<dbReference type="GO" id="GO:0015171">
    <property type="term" value="F:amino acid transmembrane transporter activity"/>
    <property type="evidence" value="ECO:0007669"/>
    <property type="project" value="TreeGrafter"/>
</dbReference>
<evidence type="ECO:0000256" key="4">
    <source>
        <dbReference type="ARBA" id="ARBA00022989"/>
    </source>
</evidence>
<dbReference type="InterPro" id="IPR001123">
    <property type="entry name" value="LeuE-type"/>
</dbReference>
<feature type="transmembrane region" description="Helical" evidence="6">
    <location>
        <begin position="77"/>
        <end position="95"/>
    </location>
</feature>
<evidence type="ECO:0000313" key="7">
    <source>
        <dbReference type="EMBL" id="MBB4079544.1"/>
    </source>
</evidence>
<dbReference type="EMBL" id="JACIFF010000005">
    <property type="protein sequence ID" value="MBB4079544.1"/>
    <property type="molecule type" value="Genomic_DNA"/>
</dbReference>
<proteinExistence type="predicted"/>
<keyword evidence="8" id="KW-1185">Reference proteome</keyword>